<gene>
    <name evidence="2" type="ORF">HLH33_09980</name>
</gene>
<evidence type="ECO:0000313" key="3">
    <source>
        <dbReference type="Proteomes" id="UP000550787"/>
    </source>
</evidence>
<dbReference type="Proteomes" id="UP000550787">
    <property type="component" value="Unassembled WGS sequence"/>
</dbReference>
<dbReference type="InterPro" id="IPR005498">
    <property type="entry name" value="T4SS_VirB10/TraB/TrbI"/>
</dbReference>
<proteinExistence type="predicted"/>
<dbReference type="Pfam" id="PF03743">
    <property type="entry name" value="TrbI"/>
    <property type="match status" value="1"/>
</dbReference>
<dbReference type="CDD" id="cd16431">
    <property type="entry name" value="IcmE"/>
    <property type="match status" value="1"/>
</dbReference>
<reference evidence="2 3" key="1">
    <citation type="submission" date="2020-04" db="EMBL/GenBank/DDBJ databases">
        <title>Description of novel Gluconacetobacter.</title>
        <authorList>
            <person name="Sombolestani A."/>
        </authorList>
    </citation>
    <scope>NUCLEOTIDE SEQUENCE [LARGE SCALE GENOMIC DNA]</scope>
    <source>
        <strain evidence="2 3">LMG 7603</strain>
    </source>
</reference>
<dbReference type="InterPro" id="IPR049855">
    <property type="entry name" value="DotG/IcmE-like_C"/>
</dbReference>
<organism evidence="2 3">
    <name type="scientific">Gluconacetobacter diazotrophicus</name>
    <name type="common">Acetobacter diazotrophicus</name>
    <dbReference type="NCBI Taxonomy" id="33996"/>
    <lineage>
        <taxon>Bacteria</taxon>
        <taxon>Pseudomonadati</taxon>
        <taxon>Pseudomonadota</taxon>
        <taxon>Alphaproteobacteria</taxon>
        <taxon>Acetobacterales</taxon>
        <taxon>Acetobacteraceae</taxon>
        <taxon>Gluconacetobacter</taxon>
    </lineage>
</organism>
<sequence length="233" mass="23470">MLLPSRQETPGSTGQVGFESTGPAAPAGTHSGTAGPSAGGNTGTASAESSRKGPLLIQAGRGVYGHAINAPNSDLDNKVLAEIDSGPLANDRISGTFQMKNDRLIIHFDRLIIGDAAPVSVSAYAVSPDTAEAGVASEVDQHIASRVLLQAAAGFVSGLGSAAQSSNTSSVSSGLGVSSFTRLTLPEQLVVGAGQGAQALAQSLQKIVPQQDTVILKKGDPIGIIFDDPVYGP</sequence>
<comment type="caution">
    <text evidence="2">The sequence shown here is derived from an EMBL/GenBank/DDBJ whole genome shotgun (WGS) entry which is preliminary data.</text>
</comment>
<evidence type="ECO:0000313" key="2">
    <source>
        <dbReference type="EMBL" id="MBB2156633.1"/>
    </source>
</evidence>
<evidence type="ECO:0000256" key="1">
    <source>
        <dbReference type="SAM" id="MobiDB-lite"/>
    </source>
</evidence>
<dbReference type="AlphaFoldDB" id="A0A7W4I4Y0"/>
<accession>A0A7W4I4Y0</accession>
<protein>
    <submittedName>
        <fullName evidence="2">DotG</fullName>
    </submittedName>
</protein>
<feature type="compositionally biased region" description="Polar residues" evidence="1">
    <location>
        <begin position="1"/>
        <end position="15"/>
    </location>
</feature>
<feature type="region of interest" description="Disordered" evidence="1">
    <location>
        <begin position="1"/>
        <end position="51"/>
    </location>
</feature>
<dbReference type="EMBL" id="JABEQG010000016">
    <property type="protein sequence ID" value="MBB2156633.1"/>
    <property type="molecule type" value="Genomic_DNA"/>
</dbReference>
<name>A0A7W4I4Y0_GLUDI</name>